<dbReference type="AlphaFoldDB" id="A0A268HBC3"/>
<dbReference type="RefSeq" id="WP_095270983.1">
    <property type="nucleotide sequence ID" value="NZ_NPBH01000055.1"/>
</dbReference>
<organism evidence="2 3">
    <name type="scientific">Terribacillus saccharophilus</name>
    <dbReference type="NCBI Taxonomy" id="361277"/>
    <lineage>
        <taxon>Bacteria</taxon>
        <taxon>Bacillati</taxon>
        <taxon>Bacillota</taxon>
        <taxon>Bacilli</taxon>
        <taxon>Bacillales</taxon>
        <taxon>Bacillaceae</taxon>
        <taxon>Terribacillus</taxon>
    </lineage>
</organism>
<feature type="region of interest" description="Disordered" evidence="1">
    <location>
        <begin position="1"/>
        <end position="25"/>
    </location>
</feature>
<dbReference type="Proteomes" id="UP000216475">
    <property type="component" value="Unassembled WGS sequence"/>
</dbReference>
<dbReference type="EMBL" id="NPBH01000055">
    <property type="protein sequence ID" value="PAE07172.1"/>
    <property type="molecule type" value="Genomic_DNA"/>
</dbReference>
<feature type="compositionally biased region" description="Polar residues" evidence="1">
    <location>
        <begin position="1"/>
        <end position="10"/>
    </location>
</feature>
<evidence type="ECO:0000313" key="2">
    <source>
        <dbReference type="EMBL" id="PAE07172.1"/>
    </source>
</evidence>
<accession>A0A268HBC3</accession>
<comment type="caution">
    <text evidence="2">The sequence shown here is derived from an EMBL/GenBank/DDBJ whole genome shotgun (WGS) entry which is preliminary data.</text>
</comment>
<name>A0A268HBC3_9BACI</name>
<sequence>MSNGKESLSPSEMDPKDLPDVPALQDELTRDYLESTEPVREGYYTLESATNTFTLDFPEDMVVDETSMAGNEGNSESLIFYYDDNDADVMDQFIINYYSSIPDIEYSRDVMNRRAGEELDFKKVPTENENQHLEIAEMDSDDSTSYIAAIVRSENKQEIQVFTSIICREDIENNQCDSLKEEEKEKVSDVLKSIQFNNDKGK</sequence>
<proteinExistence type="predicted"/>
<evidence type="ECO:0000313" key="3">
    <source>
        <dbReference type="Proteomes" id="UP000216475"/>
    </source>
</evidence>
<gene>
    <name evidence="2" type="ORF">CHI12_11860</name>
</gene>
<evidence type="ECO:0000256" key="1">
    <source>
        <dbReference type="SAM" id="MobiDB-lite"/>
    </source>
</evidence>
<protein>
    <submittedName>
        <fullName evidence="2">Uncharacterized protein</fullName>
    </submittedName>
</protein>
<reference evidence="2 3" key="1">
    <citation type="submission" date="2017-07" db="EMBL/GenBank/DDBJ databases">
        <title>Isolation and whole genome analysis of endospore-forming bacteria from heroin.</title>
        <authorList>
            <person name="Kalinowski J."/>
            <person name="Ahrens B."/>
            <person name="Al-Dilaimi A."/>
            <person name="Winkler A."/>
            <person name="Wibberg D."/>
            <person name="Schleenbecker U."/>
            <person name="Ruckert C."/>
            <person name="Wolfel R."/>
            <person name="Grass G."/>
        </authorList>
    </citation>
    <scope>NUCLEOTIDE SEQUENCE [LARGE SCALE GENOMIC DNA]</scope>
    <source>
        <strain evidence="2 3">7509</strain>
    </source>
</reference>